<gene>
    <name evidence="1 3" type="ORF">BDZ99DRAFT_370568</name>
</gene>
<accession>A0A6A6Y308</accession>
<dbReference type="InterPro" id="IPR022025">
    <property type="entry name" value="Amidoligase_2"/>
</dbReference>
<evidence type="ECO:0000313" key="3">
    <source>
        <dbReference type="RefSeq" id="XP_033569358.1"/>
    </source>
</evidence>
<dbReference type="OrthoDB" id="5291055at2759"/>
<dbReference type="AlphaFoldDB" id="A0A6A6Y308"/>
<dbReference type="PANTHER" id="PTHR36847:SF1">
    <property type="entry name" value="AMIDOLIGASE ENZYME"/>
    <property type="match status" value="1"/>
</dbReference>
<reference evidence="3" key="3">
    <citation type="submission" date="2025-04" db="UniProtKB">
        <authorList>
            <consortium name="RefSeq"/>
        </authorList>
    </citation>
    <scope>IDENTIFICATION</scope>
    <source>
        <strain evidence="3">CBS 304.34</strain>
    </source>
</reference>
<reference evidence="3" key="2">
    <citation type="submission" date="2020-04" db="EMBL/GenBank/DDBJ databases">
        <authorList>
            <consortium name="NCBI Genome Project"/>
        </authorList>
    </citation>
    <scope>NUCLEOTIDE SEQUENCE</scope>
    <source>
        <strain evidence="3">CBS 304.34</strain>
    </source>
</reference>
<name>A0A6A6Y308_9PEZI</name>
<dbReference type="Pfam" id="PF12224">
    <property type="entry name" value="Amidoligase_2"/>
    <property type="match status" value="1"/>
</dbReference>
<evidence type="ECO:0008006" key="4">
    <source>
        <dbReference type="Google" id="ProtNLM"/>
    </source>
</evidence>
<organism evidence="1">
    <name type="scientific">Mytilinidion resinicola</name>
    <dbReference type="NCBI Taxonomy" id="574789"/>
    <lineage>
        <taxon>Eukaryota</taxon>
        <taxon>Fungi</taxon>
        <taxon>Dikarya</taxon>
        <taxon>Ascomycota</taxon>
        <taxon>Pezizomycotina</taxon>
        <taxon>Dothideomycetes</taxon>
        <taxon>Pleosporomycetidae</taxon>
        <taxon>Mytilinidiales</taxon>
        <taxon>Mytilinidiaceae</taxon>
        <taxon>Mytilinidion</taxon>
    </lineage>
</organism>
<evidence type="ECO:0000313" key="1">
    <source>
        <dbReference type="EMBL" id="KAF2802394.1"/>
    </source>
</evidence>
<dbReference type="EMBL" id="MU003723">
    <property type="protein sequence ID" value="KAF2802394.1"/>
    <property type="molecule type" value="Genomic_DNA"/>
</dbReference>
<dbReference type="PANTHER" id="PTHR36847">
    <property type="entry name" value="AMIDOLIGASE ENZYME"/>
    <property type="match status" value="1"/>
</dbReference>
<proteinExistence type="predicted"/>
<evidence type="ECO:0000313" key="2">
    <source>
        <dbReference type="Proteomes" id="UP000504636"/>
    </source>
</evidence>
<dbReference type="RefSeq" id="XP_033569358.1">
    <property type="nucleotide sequence ID" value="XM_033714812.1"/>
</dbReference>
<dbReference type="Proteomes" id="UP000504636">
    <property type="component" value="Unplaced"/>
</dbReference>
<feature type="non-terminal residue" evidence="1">
    <location>
        <position position="289"/>
    </location>
</feature>
<feature type="non-terminal residue" evidence="1">
    <location>
        <position position="1"/>
    </location>
</feature>
<sequence>HLPFNFGVELELIIRPKHIDSLPFDLRLPDSDATPRQTRDFNFTLLKMIAQLLSASEMPCNVFDHNCDEEPDYTKWNATLDASISKAHIANGFYPVEIVTPIIKADADWVYTIDKFWSVMDDAFLYRRDISCGTHVHISPASGSYNAFEVIETSERDQIVDFVSPDKYVSWNFRSAKTTGFGSIEFRRPPGVTTTWQTKHWVAFTMAFTEMAIQASPEQFDPPSSQNIDRFPQPTFDTLLMNAAYGIRVNMEIDQALGLYDDARSLHIANITDENLEWLWRADWEYMPN</sequence>
<protein>
    <recommendedName>
        <fullName evidence="4">Amidoligase enzyme</fullName>
    </recommendedName>
</protein>
<dbReference type="GeneID" id="54455705"/>
<reference evidence="1 3" key="1">
    <citation type="journal article" date="2020" name="Stud. Mycol.">
        <title>101 Dothideomycetes genomes: a test case for predicting lifestyles and emergence of pathogens.</title>
        <authorList>
            <person name="Haridas S."/>
            <person name="Albert R."/>
            <person name="Binder M."/>
            <person name="Bloem J."/>
            <person name="Labutti K."/>
            <person name="Salamov A."/>
            <person name="Andreopoulos B."/>
            <person name="Baker S."/>
            <person name="Barry K."/>
            <person name="Bills G."/>
            <person name="Bluhm B."/>
            <person name="Cannon C."/>
            <person name="Castanera R."/>
            <person name="Culley D."/>
            <person name="Daum C."/>
            <person name="Ezra D."/>
            <person name="Gonzalez J."/>
            <person name="Henrissat B."/>
            <person name="Kuo A."/>
            <person name="Liang C."/>
            <person name="Lipzen A."/>
            <person name="Lutzoni F."/>
            <person name="Magnuson J."/>
            <person name="Mondo S."/>
            <person name="Nolan M."/>
            <person name="Ohm R."/>
            <person name="Pangilinan J."/>
            <person name="Park H.-J."/>
            <person name="Ramirez L."/>
            <person name="Alfaro M."/>
            <person name="Sun H."/>
            <person name="Tritt A."/>
            <person name="Yoshinaga Y."/>
            <person name="Zwiers L.-H."/>
            <person name="Turgeon B."/>
            <person name="Goodwin S."/>
            <person name="Spatafora J."/>
            <person name="Crous P."/>
            <person name="Grigoriev I."/>
        </authorList>
    </citation>
    <scope>NUCLEOTIDE SEQUENCE</scope>
    <source>
        <strain evidence="1 3">CBS 304.34</strain>
    </source>
</reference>
<keyword evidence="2" id="KW-1185">Reference proteome</keyword>